<evidence type="ECO:0000313" key="7">
    <source>
        <dbReference type="EMBL" id="QIG41795.1"/>
    </source>
</evidence>
<dbReference type="InterPro" id="IPR003594">
    <property type="entry name" value="HATPase_dom"/>
</dbReference>
<dbReference type="SUPFAM" id="SSF55874">
    <property type="entry name" value="ATPase domain of HSP90 chaperone/DNA topoisomerase II/histidine kinase"/>
    <property type="match status" value="1"/>
</dbReference>
<dbReference type="Gene3D" id="1.10.287.130">
    <property type="match status" value="1"/>
</dbReference>
<dbReference type="InterPro" id="IPR036097">
    <property type="entry name" value="HisK_dim/P_sf"/>
</dbReference>
<dbReference type="SMART" id="SM00388">
    <property type="entry name" value="HisKA"/>
    <property type="match status" value="1"/>
</dbReference>
<organism evidence="7 8">
    <name type="scientific">Nocardioides anomalus</name>
    <dbReference type="NCBI Taxonomy" id="2712223"/>
    <lineage>
        <taxon>Bacteria</taxon>
        <taxon>Bacillati</taxon>
        <taxon>Actinomycetota</taxon>
        <taxon>Actinomycetes</taxon>
        <taxon>Propionibacteriales</taxon>
        <taxon>Nocardioidaceae</taxon>
        <taxon>Nocardioides</taxon>
    </lineage>
</organism>
<dbReference type="AlphaFoldDB" id="A0A6G6W9L5"/>
<proteinExistence type="predicted"/>
<evidence type="ECO:0000256" key="3">
    <source>
        <dbReference type="ARBA" id="ARBA00012438"/>
    </source>
</evidence>
<dbReference type="InterPro" id="IPR005467">
    <property type="entry name" value="His_kinase_dom"/>
</dbReference>
<dbReference type="InterPro" id="IPR003661">
    <property type="entry name" value="HisK_dim/P_dom"/>
</dbReference>
<dbReference type="GO" id="GO:0043565">
    <property type="term" value="F:sequence-specific DNA binding"/>
    <property type="evidence" value="ECO:0007669"/>
    <property type="project" value="InterPro"/>
</dbReference>
<dbReference type="GO" id="GO:0000155">
    <property type="term" value="F:phosphorelay sensor kinase activity"/>
    <property type="evidence" value="ECO:0007669"/>
    <property type="project" value="InterPro"/>
</dbReference>
<evidence type="ECO:0000256" key="2">
    <source>
        <dbReference type="ARBA" id="ARBA00004236"/>
    </source>
</evidence>
<dbReference type="RefSeq" id="WP_165228468.1">
    <property type="nucleotide sequence ID" value="NZ_CP049257.1"/>
</dbReference>
<dbReference type="KEGG" id="nano:G5V58_02500"/>
<dbReference type="EC" id="2.7.13.3" evidence="3"/>
<evidence type="ECO:0000256" key="1">
    <source>
        <dbReference type="ARBA" id="ARBA00000085"/>
    </source>
</evidence>
<keyword evidence="4" id="KW-0597">Phosphoprotein</keyword>
<feature type="domain" description="Histidine kinase" evidence="6">
    <location>
        <begin position="79"/>
        <end position="276"/>
    </location>
</feature>
<dbReference type="InterPro" id="IPR036890">
    <property type="entry name" value="HATPase_C_sf"/>
</dbReference>
<dbReference type="SUPFAM" id="SSF48295">
    <property type="entry name" value="TrpR-like"/>
    <property type="match status" value="1"/>
</dbReference>
<dbReference type="PANTHER" id="PTHR43547">
    <property type="entry name" value="TWO-COMPONENT HISTIDINE KINASE"/>
    <property type="match status" value="1"/>
</dbReference>
<evidence type="ECO:0000313" key="8">
    <source>
        <dbReference type="Proteomes" id="UP000502996"/>
    </source>
</evidence>
<gene>
    <name evidence="7" type="ORF">G5V58_02500</name>
</gene>
<dbReference type="PROSITE" id="PS50109">
    <property type="entry name" value="HIS_KIN"/>
    <property type="match status" value="1"/>
</dbReference>
<keyword evidence="8" id="KW-1185">Reference proteome</keyword>
<dbReference type="PANTHER" id="PTHR43547:SF2">
    <property type="entry name" value="HYBRID SIGNAL TRANSDUCTION HISTIDINE KINASE C"/>
    <property type="match status" value="1"/>
</dbReference>
<dbReference type="SMART" id="SM00387">
    <property type="entry name" value="HATPase_c"/>
    <property type="match status" value="1"/>
</dbReference>
<dbReference type="Pfam" id="PF02518">
    <property type="entry name" value="HATPase_c"/>
    <property type="match status" value="1"/>
</dbReference>
<dbReference type="Pfam" id="PF00512">
    <property type="entry name" value="HisKA"/>
    <property type="match status" value="1"/>
</dbReference>
<accession>A0A6G6W9L5</accession>
<dbReference type="EMBL" id="CP049257">
    <property type="protein sequence ID" value="QIG41795.1"/>
    <property type="molecule type" value="Genomic_DNA"/>
</dbReference>
<comment type="subcellular location">
    <subcellularLocation>
        <location evidence="2">Cell membrane</location>
    </subcellularLocation>
</comment>
<protein>
    <recommendedName>
        <fullName evidence="3">histidine kinase</fullName>
        <ecNumber evidence="3">2.7.13.3</ecNumber>
    </recommendedName>
</protein>
<dbReference type="InterPro" id="IPR010921">
    <property type="entry name" value="Trp_repressor/repl_initiator"/>
</dbReference>
<name>A0A6G6W9L5_9ACTN</name>
<keyword evidence="5 7" id="KW-0808">Transferase</keyword>
<comment type="catalytic activity">
    <reaction evidence="1">
        <text>ATP + protein L-histidine = ADP + protein N-phospho-L-histidine.</text>
        <dbReference type="EC" id="2.7.13.3"/>
    </reaction>
</comment>
<reference evidence="7 8" key="1">
    <citation type="submission" date="2020-02" db="EMBL/GenBank/DDBJ databases">
        <title>Full genome sequence of Nocardioides sp. R-3366.</title>
        <authorList>
            <person name="Im W.-T."/>
        </authorList>
    </citation>
    <scope>NUCLEOTIDE SEQUENCE [LARGE SCALE GENOMIC DNA]</scope>
    <source>
        <strain evidence="7 8">R-3366</strain>
    </source>
</reference>
<sequence>MARPYVVNGARAADQADPRVEAVLEVLTGRSLAEVAAEWRVEPALLGRWVRSFVDAGTAAVTNRPDPDAARQRDRFLAAFAHEVRTPLTVALGWLSLLAHDDVPPHRVATSLQRLHGAVHQLAERTRDVELMATASLGRLRLAPEPVTVTELAARLDPAPEVHGGGRRLSVDPDLFATVLRDLWAAAATAPTPTHRRIEVAHEPPWDVVRVVRHGDPIDARLLQALFEPFDLNDDRTGVTIGLYLVRALVVLHGGSVGVEQDDHTATFWVRIPERPPHGETT</sequence>
<dbReference type="GO" id="GO:0005886">
    <property type="term" value="C:plasma membrane"/>
    <property type="evidence" value="ECO:0007669"/>
    <property type="project" value="UniProtKB-SubCell"/>
</dbReference>
<dbReference type="CDD" id="cd00082">
    <property type="entry name" value="HisKA"/>
    <property type="match status" value="1"/>
</dbReference>
<evidence type="ECO:0000259" key="6">
    <source>
        <dbReference type="PROSITE" id="PS50109"/>
    </source>
</evidence>
<evidence type="ECO:0000256" key="5">
    <source>
        <dbReference type="ARBA" id="ARBA00022777"/>
    </source>
</evidence>
<evidence type="ECO:0000256" key="4">
    <source>
        <dbReference type="ARBA" id="ARBA00022553"/>
    </source>
</evidence>
<dbReference type="Proteomes" id="UP000502996">
    <property type="component" value="Chromosome"/>
</dbReference>
<dbReference type="SUPFAM" id="SSF47384">
    <property type="entry name" value="Homodimeric domain of signal transducing histidine kinase"/>
    <property type="match status" value="1"/>
</dbReference>
<dbReference type="Gene3D" id="3.30.565.10">
    <property type="entry name" value="Histidine kinase-like ATPase, C-terminal domain"/>
    <property type="match status" value="1"/>
</dbReference>
<keyword evidence="5 7" id="KW-0418">Kinase</keyword>